<proteinExistence type="predicted"/>
<dbReference type="Proteomes" id="UP000265618">
    <property type="component" value="Unassembled WGS sequence"/>
</dbReference>
<sequence>MAAQLTSNVLRLSEEGTTFLSESRYLLAFF</sequence>
<evidence type="ECO:0000313" key="2">
    <source>
        <dbReference type="Proteomes" id="UP000265618"/>
    </source>
</evidence>
<accession>A0A9K3GRG2</accession>
<reference evidence="1 2" key="1">
    <citation type="journal article" date="2018" name="PLoS ONE">
        <title>The draft genome of Kipferlia bialata reveals reductive genome evolution in fornicate parasites.</title>
        <authorList>
            <person name="Tanifuji G."/>
            <person name="Takabayashi S."/>
            <person name="Kume K."/>
            <person name="Takagi M."/>
            <person name="Nakayama T."/>
            <person name="Kamikawa R."/>
            <person name="Inagaki Y."/>
            <person name="Hashimoto T."/>
        </authorList>
    </citation>
    <scope>NUCLEOTIDE SEQUENCE [LARGE SCALE GENOMIC DNA]</scope>
    <source>
        <strain evidence="1">NY0173</strain>
    </source>
</reference>
<name>A0A9K3GRG2_9EUKA</name>
<gene>
    <name evidence="1" type="ORF">KIPB_016193</name>
</gene>
<organism evidence="1 2">
    <name type="scientific">Kipferlia bialata</name>
    <dbReference type="NCBI Taxonomy" id="797122"/>
    <lineage>
        <taxon>Eukaryota</taxon>
        <taxon>Metamonada</taxon>
        <taxon>Carpediemonas-like organisms</taxon>
        <taxon>Kipferlia</taxon>
    </lineage>
</organism>
<feature type="non-terminal residue" evidence="1">
    <location>
        <position position="1"/>
    </location>
</feature>
<dbReference type="AlphaFoldDB" id="A0A9K3GRG2"/>
<dbReference type="EMBL" id="BDIP01009683">
    <property type="protein sequence ID" value="GIQ92428.1"/>
    <property type="molecule type" value="Genomic_DNA"/>
</dbReference>
<evidence type="ECO:0000313" key="1">
    <source>
        <dbReference type="EMBL" id="GIQ92428.1"/>
    </source>
</evidence>
<protein>
    <submittedName>
        <fullName evidence="1">Uncharacterized protein</fullName>
    </submittedName>
</protein>
<comment type="caution">
    <text evidence="1">The sequence shown here is derived from an EMBL/GenBank/DDBJ whole genome shotgun (WGS) entry which is preliminary data.</text>
</comment>
<keyword evidence="2" id="KW-1185">Reference proteome</keyword>